<reference evidence="2" key="1">
    <citation type="submission" date="2020-10" db="EMBL/GenBank/DDBJ databases">
        <authorList>
            <person name="Gilroy R."/>
        </authorList>
    </citation>
    <scope>NUCLEOTIDE SEQUENCE</scope>
    <source>
        <strain evidence="2">CHK195-15760</strain>
    </source>
</reference>
<keyword evidence="1" id="KW-0812">Transmembrane</keyword>
<dbReference type="Proteomes" id="UP000824093">
    <property type="component" value="Unassembled WGS sequence"/>
</dbReference>
<feature type="transmembrane region" description="Helical" evidence="1">
    <location>
        <begin position="387"/>
        <end position="410"/>
    </location>
</feature>
<keyword evidence="1" id="KW-1133">Transmembrane helix</keyword>
<evidence type="ECO:0000313" key="2">
    <source>
        <dbReference type="EMBL" id="HIU52440.1"/>
    </source>
</evidence>
<reference evidence="2" key="2">
    <citation type="journal article" date="2021" name="PeerJ">
        <title>Extensive microbial diversity within the chicken gut microbiome revealed by metagenomics and culture.</title>
        <authorList>
            <person name="Gilroy R."/>
            <person name="Ravi A."/>
            <person name="Getino M."/>
            <person name="Pursley I."/>
            <person name="Horton D.L."/>
            <person name="Alikhan N.F."/>
            <person name="Baker D."/>
            <person name="Gharbi K."/>
            <person name="Hall N."/>
            <person name="Watson M."/>
            <person name="Adriaenssens E.M."/>
            <person name="Foster-Nyarko E."/>
            <person name="Jarju S."/>
            <person name="Secka A."/>
            <person name="Antonio M."/>
            <person name="Oren A."/>
            <person name="Chaudhuri R.R."/>
            <person name="La Ragione R."/>
            <person name="Hildebrand F."/>
            <person name="Pallen M.J."/>
        </authorList>
    </citation>
    <scope>NUCLEOTIDE SEQUENCE</scope>
    <source>
        <strain evidence="2">CHK195-15760</strain>
    </source>
</reference>
<keyword evidence="1" id="KW-0472">Membrane</keyword>
<feature type="transmembrane region" description="Helical" evidence="1">
    <location>
        <begin position="99"/>
        <end position="118"/>
    </location>
</feature>
<comment type="caution">
    <text evidence="2">The sequence shown here is derived from an EMBL/GenBank/DDBJ whole genome shotgun (WGS) entry which is preliminary data.</text>
</comment>
<evidence type="ECO:0000313" key="3">
    <source>
        <dbReference type="Proteomes" id="UP000824093"/>
    </source>
</evidence>
<proteinExistence type="predicted"/>
<dbReference type="EMBL" id="DVNH01000063">
    <property type="protein sequence ID" value="HIU52440.1"/>
    <property type="molecule type" value="Genomic_DNA"/>
</dbReference>
<name>A0A9D1M2G6_9FIRM</name>
<gene>
    <name evidence="2" type="ORF">IAB70_07540</name>
</gene>
<feature type="transmembrane region" description="Helical" evidence="1">
    <location>
        <begin position="504"/>
        <end position="525"/>
    </location>
</feature>
<feature type="transmembrane region" description="Helical" evidence="1">
    <location>
        <begin position="6"/>
        <end position="27"/>
    </location>
</feature>
<evidence type="ECO:0000256" key="1">
    <source>
        <dbReference type="SAM" id="Phobius"/>
    </source>
</evidence>
<dbReference type="AlphaFoldDB" id="A0A9D1M2G6"/>
<accession>A0A9D1M2G6</accession>
<sequence>MSNEVLMYLMIGVVALFGVVIIAYVMISKKLQSSEIRQIKQLREGTEKSSLSLDIVYQKLYIAYTKIPLVKRYLLKLRRRLEIINIDDEYLTRLQAAKILTKALLIIIPLAILIIIVASNNYLLLSILLIFELFLVDTIIDGMVDKIDNNLLKQQIDFFGEIRHAYHEYNMVEEAIYQTAQDDEKEVSRQAEKIYEVLISDDPETELEKYYDIAPNGFLKEFAGISYLTKEFGDRKVDGASLYLKNLNNITQEMQLEILKRDKLDYVFQSLSVISVIPMLFLEAIKSWSVSQFAFTKNFYEGKQGMIVQILILVVTFVCYTLTRKLKDNGSVNTNPKNTENPWQAKLYKKKPIKKFVDLFIPKEGTKDYRKMKDLLKKAASKQKLEWVYINRLVLCVVVFVASFILFIQFHKISIDYIYTNPTTDYDILGEMSESDNKKAMELTEMDNVFLDQFRGKTKTTVEEIERAMKFSKYYKEATEDEITTAADRVYKKLQVINSEYMKWFELLLAVVFALAGYAAPVLLLKFQEKMRQMEMENEVMQFQTIILMLMKIERVNVEMILEWLERYANIFKEPISRCVNNYESGAWESLEQLKEEIAFPQMIRIVESLQAAVEKIPISEAFDELDTERSYYQEKRKESNDRLISKKGMIGKAIGFAPMVCLFVGYLIVPLVFIGLTSMSSSFNTMNTMQ</sequence>
<feature type="transmembrane region" description="Helical" evidence="1">
    <location>
        <begin position="654"/>
        <end position="677"/>
    </location>
</feature>
<feature type="transmembrane region" description="Helical" evidence="1">
    <location>
        <begin position="266"/>
        <end position="285"/>
    </location>
</feature>
<feature type="transmembrane region" description="Helical" evidence="1">
    <location>
        <begin position="305"/>
        <end position="323"/>
    </location>
</feature>
<organism evidence="2 3">
    <name type="scientific">Candidatus Merdicola faecigallinarum</name>
    <dbReference type="NCBI Taxonomy" id="2840862"/>
    <lineage>
        <taxon>Bacteria</taxon>
        <taxon>Bacillati</taxon>
        <taxon>Bacillota</taxon>
        <taxon>Clostridia</taxon>
        <taxon>Candidatus Merdicola</taxon>
    </lineage>
</organism>
<feature type="transmembrane region" description="Helical" evidence="1">
    <location>
        <begin position="124"/>
        <end position="144"/>
    </location>
</feature>
<protein>
    <submittedName>
        <fullName evidence="2">Uncharacterized protein</fullName>
    </submittedName>
</protein>